<dbReference type="EMBL" id="BGZK01001650">
    <property type="protein sequence ID" value="GBP83949.1"/>
    <property type="molecule type" value="Genomic_DNA"/>
</dbReference>
<comment type="caution">
    <text evidence="1">The sequence shown here is derived from an EMBL/GenBank/DDBJ whole genome shotgun (WGS) entry which is preliminary data.</text>
</comment>
<accession>A0A4C1ZAJ7</accession>
<protein>
    <submittedName>
        <fullName evidence="1">Uncharacterized protein</fullName>
    </submittedName>
</protein>
<evidence type="ECO:0000313" key="2">
    <source>
        <dbReference type="Proteomes" id="UP000299102"/>
    </source>
</evidence>
<keyword evidence="2" id="KW-1185">Reference proteome</keyword>
<reference evidence="1 2" key="1">
    <citation type="journal article" date="2019" name="Commun. Biol.">
        <title>The bagworm genome reveals a unique fibroin gene that provides high tensile strength.</title>
        <authorList>
            <person name="Kono N."/>
            <person name="Nakamura H."/>
            <person name="Ohtoshi R."/>
            <person name="Tomita M."/>
            <person name="Numata K."/>
            <person name="Arakawa K."/>
        </authorList>
    </citation>
    <scope>NUCLEOTIDE SEQUENCE [LARGE SCALE GENOMIC DNA]</scope>
</reference>
<name>A0A4C1ZAJ7_EUMVA</name>
<gene>
    <name evidence="1" type="ORF">EVAR_66519_1</name>
</gene>
<evidence type="ECO:0000313" key="1">
    <source>
        <dbReference type="EMBL" id="GBP83949.1"/>
    </source>
</evidence>
<organism evidence="1 2">
    <name type="scientific">Eumeta variegata</name>
    <name type="common">Bagworm moth</name>
    <name type="synonym">Eumeta japonica</name>
    <dbReference type="NCBI Taxonomy" id="151549"/>
    <lineage>
        <taxon>Eukaryota</taxon>
        <taxon>Metazoa</taxon>
        <taxon>Ecdysozoa</taxon>
        <taxon>Arthropoda</taxon>
        <taxon>Hexapoda</taxon>
        <taxon>Insecta</taxon>
        <taxon>Pterygota</taxon>
        <taxon>Neoptera</taxon>
        <taxon>Endopterygota</taxon>
        <taxon>Lepidoptera</taxon>
        <taxon>Glossata</taxon>
        <taxon>Ditrysia</taxon>
        <taxon>Tineoidea</taxon>
        <taxon>Psychidae</taxon>
        <taxon>Oiketicinae</taxon>
        <taxon>Eumeta</taxon>
    </lineage>
</organism>
<dbReference type="AlphaFoldDB" id="A0A4C1ZAJ7"/>
<dbReference type="Proteomes" id="UP000299102">
    <property type="component" value="Unassembled WGS sequence"/>
</dbReference>
<sequence length="103" mass="11965">MIYRSFCFRRLFVCAESLCLFLAYTRFPHVTWMPPATLRYFGQPRRTRASAPCKINVRASNYPESFMRAWKKPGRCSSLRSAGTCNFIPRDDHLHCAPGLFPI</sequence>
<proteinExistence type="predicted"/>